<dbReference type="EMBL" id="DS469649">
    <property type="protein sequence ID" value="EDO37334.1"/>
    <property type="molecule type" value="Genomic_DNA"/>
</dbReference>
<keyword evidence="2 6" id="KW-0812">Transmembrane</keyword>
<dbReference type="PANTHER" id="PTHR45653">
    <property type="entry name" value="DEDICATOR OF CYTOKINESIS"/>
    <property type="match status" value="1"/>
</dbReference>
<dbReference type="InterPro" id="IPR000832">
    <property type="entry name" value="GPCR_2_secretin-like"/>
</dbReference>
<feature type="transmembrane region" description="Helical" evidence="6">
    <location>
        <begin position="72"/>
        <end position="91"/>
    </location>
</feature>
<dbReference type="Gene3D" id="1.20.1070.10">
    <property type="entry name" value="Rhodopsin 7-helix transmembrane proteins"/>
    <property type="match status" value="1"/>
</dbReference>
<dbReference type="GO" id="GO:0007264">
    <property type="term" value="P:small GTPase-mediated signal transduction"/>
    <property type="evidence" value="ECO:0007669"/>
    <property type="project" value="InterPro"/>
</dbReference>
<dbReference type="Pfam" id="PF00002">
    <property type="entry name" value="7tm_2"/>
    <property type="match status" value="1"/>
</dbReference>
<dbReference type="CDD" id="cd08679">
    <property type="entry name" value="C2_DOCK180_related"/>
    <property type="match status" value="1"/>
</dbReference>
<comment type="subcellular location">
    <subcellularLocation>
        <location evidence="1">Membrane</location>
        <topology evidence="1">Multi-pass membrane protein</topology>
    </subcellularLocation>
</comment>
<evidence type="ECO:0000256" key="4">
    <source>
        <dbReference type="ARBA" id="ARBA00023136"/>
    </source>
</evidence>
<evidence type="ECO:0000256" key="1">
    <source>
        <dbReference type="ARBA" id="ARBA00004141"/>
    </source>
</evidence>
<evidence type="ECO:0000256" key="6">
    <source>
        <dbReference type="SAM" id="Phobius"/>
    </source>
</evidence>
<dbReference type="GO" id="GO:0016020">
    <property type="term" value="C:membrane"/>
    <property type="evidence" value="ECO:0007669"/>
    <property type="project" value="UniProtKB-SubCell"/>
</dbReference>
<comment type="similarity">
    <text evidence="5">Belongs to the DOCK family.</text>
</comment>
<dbReference type="Gene3D" id="2.60.40.150">
    <property type="entry name" value="C2 domain"/>
    <property type="match status" value="1"/>
</dbReference>
<keyword evidence="9" id="KW-1185">Reference proteome</keyword>
<dbReference type="InterPro" id="IPR026791">
    <property type="entry name" value="DOCK"/>
</dbReference>
<dbReference type="AlphaFoldDB" id="A7SG52"/>
<evidence type="ECO:0000313" key="9">
    <source>
        <dbReference type="Proteomes" id="UP000001593"/>
    </source>
</evidence>
<dbReference type="GO" id="GO:0005085">
    <property type="term" value="F:guanyl-nucleotide exchange factor activity"/>
    <property type="evidence" value="ECO:0007669"/>
    <property type="project" value="InterPro"/>
</dbReference>
<keyword evidence="4 6" id="KW-0472">Membrane</keyword>
<keyword evidence="3 6" id="KW-1133">Transmembrane helix</keyword>
<name>A7SG52_NEMVE</name>
<dbReference type="HOGENOM" id="CLU_1196084_0_0_1"/>
<dbReference type="eggNOG" id="KOG1998">
    <property type="taxonomic scope" value="Eukaryota"/>
</dbReference>
<evidence type="ECO:0000256" key="2">
    <source>
        <dbReference type="ARBA" id="ARBA00022692"/>
    </source>
</evidence>
<gene>
    <name evidence="8" type="ORF">NEMVEDRAFT_v1g211769</name>
</gene>
<dbReference type="STRING" id="45351.A7SG52"/>
<evidence type="ECO:0000259" key="7">
    <source>
        <dbReference type="PROSITE" id="PS51650"/>
    </source>
</evidence>
<dbReference type="PROSITE" id="PS51650">
    <property type="entry name" value="C2_DOCK"/>
    <property type="match status" value="1"/>
</dbReference>
<dbReference type="InterPro" id="IPR035892">
    <property type="entry name" value="C2_domain_sf"/>
</dbReference>
<evidence type="ECO:0000313" key="8">
    <source>
        <dbReference type="EMBL" id="EDO37334.1"/>
    </source>
</evidence>
<dbReference type="InterPro" id="IPR027007">
    <property type="entry name" value="C2_DOCK-type_domain"/>
</dbReference>
<dbReference type="Proteomes" id="UP000001593">
    <property type="component" value="Unassembled WGS sequence"/>
</dbReference>
<dbReference type="GO" id="GO:0004930">
    <property type="term" value="F:G protein-coupled receptor activity"/>
    <property type="evidence" value="ECO:0007669"/>
    <property type="project" value="InterPro"/>
</dbReference>
<organism evidence="8 9">
    <name type="scientific">Nematostella vectensis</name>
    <name type="common">Starlet sea anemone</name>
    <dbReference type="NCBI Taxonomy" id="45351"/>
    <lineage>
        <taxon>Eukaryota</taxon>
        <taxon>Metazoa</taxon>
        <taxon>Cnidaria</taxon>
        <taxon>Anthozoa</taxon>
        <taxon>Hexacorallia</taxon>
        <taxon>Actiniaria</taxon>
        <taxon>Edwardsiidae</taxon>
        <taxon>Nematostella</taxon>
    </lineage>
</organism>
<protein>
    <recommendedName>
        <fullName evidence="7">C2 DOCK-type domain-containing protein</fullName>
    </recommendedName>
</protein>
<dbReference type="PANTHER" id="PTHR45653:SF10">
    <property type="entry name" value="MYOBLAST CITY, ISOFORM B"/>
    <property type="match status" value="1"/>
</dbReference>
<evidence type="ECO:0000256" key="3">
    <source>
        <dbReference type="ARBA" id="ARBA00022989"/>
    </source>
</evidence>
<evidence type="ECO:0000256" key="5">
    <source>
        <dbReference type="PROSITE-ProRule" id="PRU00983"/>
    </source>
</evidence>
<feature type="transmembrane region" description="Helical" evidence="6">
    <location>
        <begin position="6"/>
        <end position="22"/>
    </location>
</feature>
<dbReference type="Pfam" id="PF14429">
    <property type="entry name" value="DOCK-C2"/>
    <property type="match status" value="1"/>
</dbReference>
<feature type="transmembrane region" description="Helical" evidence="6">
    <location>
        <begin position="43"/>
        <end position="66"/>
    </location>
</feature>
<accession>A7SG52</accession>
<proteinExistence type="inferred from homology"/>
<reference evidence="8 9" key="1">
    <citation type="journal article" date="2007" name="Science">
        <title>Sea anemone genome reveals ancestral eumetazoan gene repertoire and genomic organization.</title>
        <authorList>
            <person name="Putnam N.H."/>
            <person name="Srivastava M."/>
            <person name="Hellsten U."/>
            <person name="Dirks B."/>
            <person name="Chapman J."/>
            <person name="Salamov A."/>
            <person name="Terry A."/>
            <person name="Shapiro H."/>
            <person name="Lindquist E."/>
            <person name="Kapitonov V.V."/>
            <person name="Jurka J."/>
            <person name="Genikhovich G."/>
            <person name="Grigoriev I.V."/>
            <person name="Lucas S.M."/>
            <person name="Steele R.E."/>
            <person name="Finnerty J.R."/>
            <person name="Technau U."/>
            <person name="Martindale M.Q."/>
            <person name="Rokhsar D.S."/>
        </authorList>
    </citation>
    <scope>NUCLEOTIDE SEQUENCE [LARGE SCALE GENOMIC DNA]</scope>
    <source>
        <strain evidence="9">CH2 X CH6</strain>
    </source>
</reference>
<feature type="domain" description="C2 DOCK-type" evidence="7">
    <location>
        <begin position="1"/>
        <end position="188"/>
    </location>
</feature>
<sequence length="232" mass="25961">MTSFVGIPVLVVGISLAVVGGSPRGIQSYTQLKACWISYNHHVIWTVVVPAALVIVVSIYMGYLWYRVTWTVVVPAALVIVVSIYMGHLWYRVTWTVVVPAALVIVDKSQKVFAFAFVRLMQRDGTTLKDGTHELMVFKCNSTKVLPSTYLQSASFKIEQTLMNPPTKGGADAAAYCNDKFNIKTLLCSTKLTQNRKDNHCITIRCTCKQKNLKHRKYSTCDVSSYQVNARN</sequence>
<dbReference type="InParanoid" id="A7SG52"/>